<evidence type="ECO:0000256" key="9">
    <source>
        <dbReference type="HAMAP-Rule" id="MF_00009"/>
    </source>
</evidence>
<dbReference type="InterPro" id="IPR023091">
    <property type="entry name" value="MetalPrtase_cat_dom_sf_prd"/>
</dbReference>
<dbReference type="InterPro" id="IPR002036">
    <property type="entry name" value="YbeY"/>
</dbReference>
<dbReference type="EMBL" id="FZOJ01000027">
    <property type="protein sequence ID" value="SNS92111.1"/>
    <property type="molecule type" value="Genomic_DNA"/>
</dbReference>
<keyword evidence="2 9" id="KW-0690">Ribosome biogenesis</keyword>
<keyword evidence="6 9" id="KW-0255">Endonuclease</keyword>
<evidence type="ECO:0000256" key="2">
    <source>
        <dbReference type="ARBA" id="ARBA00022517"/>
    </source>
</evidence>
<keyword evidence="4 9" id="KW-0540">Nuclease</keyword>
<dbReference type="AlphaFoldDB" id="A0A239IEZ6"/>
<dbReference type="Gene3D" id="3.40.390.30">
    <property type="entry name" value="Metalloproteases ('zincins'), catalytic domain"/>
    <property type="match status" value="1"/>
</dbReference>
<dbReference type="GO" id="GO:0006364">
    <property type="term" value="P:rRNA processing"/>
    <property type="evidence" value="ECO:0007669"/>
    <property type="project" value="UniProtKB-UniRule"/>
</dbReference>
<evidence type="ECO:0000256" key="4">
    <source>
        <dbReference type="ARBA" id="ARBA00022722"/>
    </source>
</evidence>
<evidence type="ECO:0000256" key="3">
    <source>
        <dbReference type="ARBA" id="ARBA00022552"/>
    </source>
</evidence>
<keyword evidence="8 9" id="KW-0862">Zinc</keyword>
<dbReference type="PANTHER" id="PTHR46986">
    <property type="entry name" value="ENDORIBONUCLEASE YBEY, CHLOROPLASTIC"/>
    <property type="match status" value="1"/>
</dbReference>
<dbReference type="OrthoDB" id="9807740at2"/>
<dbReference type="PANTHER" id="PTHR46986:SF1">
    <property type="entry name" value="ENDORIBONUCLEASE YBEY, CHLOROPLASTIC"/>
    <property type="match status" value="1"/>
</dbReference>
<dbReference type="GO" id="GO:0005737">
    <property type="term" value="C:cytoplasm"/>
    <property type="evidence" value="ECO:0007669"/>
    <property type="project" value="UniProtKB-SubCell"/>
</dbReference>
<comment type="cofactor">
    <cofactor evidence="9">
        <name>Zn(2+)</name>
        <dbReference type="ChEBI" id="CHEBI:29105"/>
    </cofactor>
    <text evidence="9">Binds 1 zinc ion.</text>
</comment>
<accession>A0A239IEZ6</accession>
<dbReference type="RefSeq" id="WP_089284587.1">
    <property type="nucleotide sequence ID" value="NZ_FZOJ01000027.1"/>
</dbReference>
<keyword evidence="11" id="KW-1185">Reference proteome</keyword>
<evidence type="ECO:0000256" key="1">
    <source>
        <dbReference type="ARBA" id="ARBA00010875"/>
    </source>
</evidence>
<feature type="binding site" evidence="9">
    <location>
        <position position="116"/>
    </location>
    <ligand>
        <name>Zn(2+)</name>
        <dbReference type="ChEBI" id="CHEBI:29105"/>
        <note>catalytic</note>
    </ligand>
</feature>
<protein>
    <recommendedName>
        <fullName evidence="9">Endoribonuclease YbeY</fullName>
        <ecNumber evidence="9">3.1.-.-</ecNumber>
    </recommendedName>
</protein>
<reference evidence="10 11" key="1">
    <citation type="submission" date="2017-06" db="EMBL/GenBank/DDBJ databases">
        <authorList>
            <person name="Kim H.J."/>
            <person name="Triplett B.A."/>
        </authorList>
    </citation>
    <scope>NUCLEOTIDE SEQUENCE [LARGE SCALE GENOMIC DNA]</scope>
    <source>
        <strain evidence="10 11">SCA</strain>
    </source>
</reference>
<feature type="binding site" evidence="9">
    <location>
        <position position="126"/>
    </location>
    <ligand>
        <name>Zn(2+)</name>
        <dbReference type="ChEBI" id="CHEBI:29105"/>
        <note>catalytic</note>
    </ligand>
</feature>
<comment type="subcellular location">
    <subcellularLocation>
        <location evidence="9">Cytoplasm</location>
    </subcellularLocation>
</comment>
<dbReference type="GO" id="GO:0004222">
    <property type="term" value="F:metalloendopeptidase activity"/>
    <property type="evidence" value="ECO:0007669"/>
    <property type="project" value="InterPro"/>
</dbReference>
<evidence type="ECO:0000256" key="7">
    <source>
        <dbReference type="ARBA" id="ARBA00022801"/>
    </source>
</evidence>
<name>A0A239IEZ6_9FIRM</name>
<keyword evidence="9" id="KW-0963">Cytoplasm</keyword>
<organism evidence="10 11">
    <name type="scientific">Anaerovirgula multivorans</name>
    <dbReference type="NCBI Taxonomy" id="312168"/>
    <lineage>
        <taxon>Bacteria</taxon>
        <taxon>Bacillati</taxon>
        <taxon>Bacillota</taxon>
        <taxon>Clostridia</taxon>
        <taxon>Peptostreptococcales</taxon>
        <taxon>Natronincolaceae</taxon>
        <taxon>Anaerovirgula</taxon>
    </lineage>
</organism>
<proteinExistence type="inferred from homology"/>
<dbReference type="EC" id="3.1.-.-" evidence="9"/>
<keyword evidence="7 9" id="KW-0378">Hydrolase</keyword>
<dbReference type="Proteomes" id="UP000198304">
    <property type="component" value="Unassembled WGS sequence"/>
</dbReference>
<keyword evidence="3 9" id="KW-0698">rRNA processing</keyword>
<keyword evidence="5 9" id="KW-0479">Metal-binding</keyword>
<dbReference type="GO" id="GO:0008270">
    <property type="term" value="F:zinc ion binding"/>
    <property type="evidence" value="ECO:0007669"/>
    <property type="project" value="UniProtKB-UniRule"/>
</dbReference>
<evidence type="ECO:0000313" key="10">
    <source>
        <dbReference type="EMBL" id="SNS92111.1"/>
    </source>
</evidence>
<dbReference type="NCBIfam" id="TIGR00043">
    <property type="entry name" value="rRNA maturation RNase YbeY"/>
    <property type="match status" value="1"/>
</dbReference>
<comment type="function">
    <text evidence="9">Single strand-specific metallo-endoribonuclease involved in late-stage 70S ribosome quality control and in maturation of the 3' terminus of the 16S rRNA.</text>
</comment>
<evidence type="ECO:0000256" key="5">
    <source>
        <dbReference type="ARBA" id="ARBA00022723"/>
    </source>
</evidence>
<dbReference type="Pfam" id="PF02130">
    <property type="entry name" value="YbeY"/>
    <property type="match status" value="1"/>
</dbReference>
<feature type="binding site" evidence="9">
    <location>
        <position position="120"/>
    </location>
    <ligand>
        <name>Zn(2+)</name>
        <dbReference type="ChEBI" id="CHEBI:29105"/>
        <note>catalytic</note>
    </ligand>
</feature>
<dbReference type="GO" id="GO:0004521">
    <property type="term" value="F:RNA endonuclease activity"/>
    <property type="evidence" value="ECO:0007669"/>
    <property type="project" value="UniProtKB-UniRule"/>
</dbReference>
<sequence>MELAIDNRQNIVDIEEELIKILQKAVEACLVYEGWEEDYEVSLSLVDNAEIQQLNKGYRGKDNPTDVLSFPMVDDDTPTMEEKILGDIVISVEKAVEQAEEYGHSFYREISFLTVHSMFHLMGYDHMEEEDEKIMRHKEEEVLMKLGINRE</sequence>
<evidence type="ECO:0000313" key="11">
    <source>
        <dbReference type="Proteomes" id="UP000198304"/>
    </source>
</evidence>
<evidence type="ECO:0000256" key="6">
    <source>
        <dbReference type="ARBA" id="ARBA00022759"/>
    </source>
</evidence>
<evidence type="ECO:0000256" key="8">
    <source>
        <dbReference type="ARBA" id="ARBA00022833"/>
    </source>
</evidence>
<gene>
    <name evidence="9" type="primary">ybeY</name>
    <name evidence="10" type="ORF">SAMN05446037_102755</name>
</gene>
<dbReference type="SUPFAM" id="SSF55486">
    <property type="entry name" value="Metalloproteases ('zincins'), catalytic domain"/>
    <property type="match status" value="1"/>
</dbReference>
<comment type="similarity">
    <text evidence="1 9">Belongs to the endoribonuclease YbeY family.</text>
</comment>
<dbReference type="HAMAP" id="MF_00009">
    <property type="entry name" value="Endoribonucl_YbeY"/>
    <property type="match status" value="1"/>
</dbReference>